<feature type="domain" description="TonB C-terminal" evidence="3">
    <location>
        <begin position="474"/>
        <end position="570"/>
    </location>
</feature>
<evidence type="ECO:0000313" key="4">
    <source>
        <dbReference type="EMBL" id="GAA4782533.1"/>
    </source>
</evidence>
<dbReference type="InterPro" id="IPR051045">
    <property type="entry name" value="TonB-dependent_transducer"/>
</dbReference>
<feature type="transmembrane region" description="Helical" evidence="2">
    <location>
        <begin position="163"/>
        <end position="183"/>
    </location>
</feature>
<evidence type="ECO:0000313" key="5">
    <source>
        <dbReference type="Proteomes" id="UP001501411"/>
    </source>
</evidence>
<keyword evidence="5" id="KW-1185">Reference proteome</keyword>
<feature type="transmembrane region" description="Helical" evidence="2">
    <location>
        <begin position="206"/>
        <end position="229"/>
    </location>
</feature>
<dbReference type="PANTHER" id="PTHR33446">
    <property type="entry name" value="PROTEIN TONB-RELATED"/>
    <property type="match status" value="1"/>
</dbReference>
<comment type="caution">
    <text evidence="4">The sequence shown here is derived from an EMBL/GenBank/DDBJ whole genome shotgun (WGS) entry which is preliminary data.</text>
</comment>
<feature type="transmembrane region" description="Helical" evidence="2">
    <location>
        <begin position="34"/>
        <end position="53"/>
    </location>
</feature>
<evidence type="ECO:0000256" key="2">
    <source>
        <dbReference type="SAM" id="Phobius"/>
    </source>
</evidence>
<protein>
    <recommendedName>
        <fullName evidence="3">TonB C-terminal domain-containing protein</fullName>
    </recommendedName>
</protein>
<dbReference type="Proteomes" id="UP001501411">
    <property type="component" value="Unassembled WGS sequence"/>
</dbReference>
<organism evidence="4 5">
    <name type="scientific">Olivibacter ginsenosidimutans</name>
    <dbReference type="NCBI Taxonomy" id="1176537"/>
    <lineage>
        <taxon>Bacteria</taxon>
        <taxon>Pseudomonadati</taxon>
        <taxon>Bacteroidota</taxon>
        <taxon>Sphingobacteriia</taxon>
        <taxon>Sphingobacteriales</taxon>
        <taxon>Sphingobacteriaceae</taxon>
        <taxon>Olivibacter</taxon>
    </lineage>
</organism>
<keyword evidence="2" id="KW-1133">Transmembrane helix</keyword>
<dbReference type="SUPFAM" id="SSF74653">
    <property type="entry name" value="TolA/TonB C-terminal domain"/>
    <property type="match status" value="1"/>
</dbReference>
<dbReference type="InterPro" id="IPR037682">
    <property type="entry name" value="TonB_C"/>
</dbReference>
<feature type="transmembrane region" description="Helical" evidence="2">
    <location>
        <begin position="93"/>
        <end position="114"/>
    </location>
</feature>
<dbReference type="Pfam" id="PF03544">
    <property type="entry name" value="TonB_C"/>
    <property type="match status" value="1"/>
</dbReference>
<feature type="transmembrane region" description="Helical" evidence="2">
    <location>
        <begin position="6"/>
        <end position="22"/>
    </location>
</feature>
<dbReference type="PROSITE" id="PS52015">
    <property type="entry name" value="TONB_CTD"/>
    <property type="match status" value="1"/>
</dbReference>
<dbReference type="CDD" id="cd07341">
    <property type="entry name" value="M56_BlaR1_MecR1_like"/>
    <property type="match status" value="1"/>
</dbReference>
<name>A0ABP9AKM1_9SPHI</name>
<evidence type="ECO:0000259" key="3">
    <source>
        <dbReference type="PROSITE" id="PS52015"/>
    </source>
</evidence>
<sequence>MNYLIISNIYLVLFYAFYRLFLARETFFQLNRIYLVGTAFLSFVLPLVQLEWLQHAFKSSSVFVARTSLDAVTVYTHPQETAEIHAVGVGLPWWLYVYIGGCFLQLLFLIYRYWMIKRRLKENNLGDAYSFLGTIKVDDRQEGSDRVFEHEQVHVKQRHSIDILFVALIQLFNWFNPVVYWFVKSIRLVHEYIADEAVNKSHTDKIAYAELLIGRTFAISPSALANNFFNQSTVKNRIVMLFRDKSGRPALFKYLLAMPLFIAMLVFSSAKVSDGAEDLTGLTLRVQDNESFYKLIAQQVRYSQEAKEQKVQGVVDVSFEKQEGEVKTKVLYTMGYNQEKELVRALQLPEVIKEMPAGKNVLRVKFLLSGVEPAKLNEPLVIPRGYRRLEEVVIMGYYPEAKREKVKQTIGSKASQTTTREKQNATVSNQNKADSEKLGMNLTLSAANVEAIREEDPEKPRDFNEVEVQPSFQGGMRAFYQWVSTHYKYPKEAVKQGVSGALHLSFIVNEDGSLSDIRLLRDLGYGTGEEAIRMLKECPKWLPGIINGKAVKVAYSLPIKLNLRGMDEGQKTKTDATNTTS</sequence>
<gene>
    <name evidence="4" type="ORF">GCM10023231_07760</name>
</gene>
<dbReference type="RefSeq" id="WP_345230401.1">
    <property type="nucleotide sequence ID" value="NZ_BAABIQ010000005.1"/>
</dbReference>
<keyword evidence="2" id="KW-0472">Membrane</keyword>
<dbReference type="PANTHER" id="PTHR33446:SF2">
    <property type="entry name" value="PROTEIN TONB"/>
    <property type="match status" value="1"/>
</dbReference>
<dbReference type="InterPro" id="IPR008756">
    <property type="entry name" value="Peptidase_M56"/>
</dbReference>
<proteinExistence type="predicted"/>
<dbReference type="EMBL" id="BAABIQ010000005">
    <property type="protein sequence ID" value="GAA4782533.1"/>
    <property type="molecule type" value="Genomic_DNA"/>
</dbReference>
<keyword evidence="2" id="KW-0812">Transmembrane</keyword>
<dbReference type="Gene3D" id="3.30.1150.10">
    <property type="match status" value="1"/>
</dbReference>
<dbReference type="Pfam" id="PF05569">
    <property type="entry name" value="Peptidase_M56"/>
    <property type="match status" value="1"/>
</dbReference>
<feature type="compositionally biased region" description="Polar residues" evidence="1">
    <location>
        <begin position="409"/>
        <end position="432"/>
    </location>
</feature>
<feature type="transmembrane region" description="Helical" evidence="2">
    <location>
        <begin position="250"/>
        <end position="270"/>
    </location>
</feature>
<feature type="region of interest" description="Disordered" evidence="1">
    <location>
        <begin position="408"/>
        <end position="434"/>
    </location>
</feature>
<evidence type="ECO:0000256" key="1">
    <source>
        <dbReference type="SAM" id="MobiDB-lite"/>
    </source>
</evidence>
<reference evidence="5" key="1">
    <citation type="journal article" date="2019" name="Int. J. Syst. Evol. Microbiol.">
        <title>The Global Catalogue of Microorganisms (GCM) 10K type strain sequencing project: providing services to taxonomists for standard genome sequencing and annotation.</title>
        <authorList>
            <consortium name="The Broad Institute Genomics Platform"/>
            <consortium name="The Broad Institute Genome Sequencing Center for Infectious Disease"/>
            <person name="Wu L."/>
            <person name="Ma J."/>
        </authorList>
    </citation>
    <scope>NUCLEOTIDE SEQUENCE [LARGE SCALE GENOMIC DNA]</scope>
    <source>
        <strain evidence="5">JCM 18200</strain>
    </source>
</reference>
<accession>A0ABP9AKM1</accession>